<reference evidence="1" key="1">
    <citation type="submission" date="2019-12" db="EMBL/GenBank/DDBJ databases">
        <title>Genome sequencing and annotation of Brassica cretica.</title>
        <authorList>
            <person name="Studholme D.J."/>
            <person name="Sarris P.F."/>
        </authorList>
    </citation>
    <scope>NUCLEOTIDE SEQUENCE</scope>
    <source>
        <strain evidence="1">PFS-001/15</strain>
        <tissue evidence="1">Leaf</tissue>
    </source>
</reference>
<evidence type="ECO:0000313" key="1">
    <source>
        <dbReference type="EMBL" id="KAF2536677.1"/>
    </source>
</evidence>
<proteinExistence type="predicted"/>
<gene>
    <name evidence="1" type="ORF">F2Q68_00020832</name>
</gene>
<sequence length="100" mass="11702">MMNLVPSRVRKKGRFTFDKRWCTKPEVMEVVRKGWNVNYRGNIGSVSERIKSCRKELSHWKKTANVNSSEQIWKLRQTLEIEWAEPVSRLAAAGFYENGA</sequence>
<dbReference type="AlphaFoldDB" id="A0A8S9FVZ9"/>
<dbReference type="Proteomes" id="UP000712281">
    <property type="component" value="Unassembled WGS sequence"/>
</dbReference>
<accession>A0A8S9FVZ9</accession>
<name>A0A8S9FVZ9_BRACR</name>
<protein>
    <submittedName>
        <fullName evidence="1">Uncharacterized protein</fullName>
    </submittedName>
</protein>
<evidence type="ECO:0000313" key="2">
    <source>
        <dbReference type="Proteomes" id="UP000712281"/>
    </source>
</evidence>
<dbReference type="EMBL" id="QGKW02002228">
    <property type="protein sequence ID" value="KAF2536677.1"/>
    <property type="molecule type" value="Genomic_DNA"/>
</dbReference>
<organism evidence="1 2">
    <name type="scientific">Brassica cretica</name>
    <name type="common">Mustard</name>
    <dbReference type="NCBI Taxonomy" id="69181"/>
    <lineage>
        <taxon>Eukaryota</taxon>
        <taxon>Viridiplantae</taxon>
        <taxon>Streptophyta</taxon>
        <taxon>Embryophyta</taxon>
        <taxon>Tracheophyta</taxon>
        <taxon>Spermatophyta</taxon>
        <taxon>Magnoliopsida</taxon>
        <taxon>eudicotyledons</taxon>
        <taxon>Gunneridae</taxon>
        <taxon>Pentapetalae</taxon>
        <taxon>rosids</taxon>
        <taxon>malvids</taxon>
        <taxon>Brassicales</taxon>
        <taxon>Brassicaceae</taxon>
        <taxon>Brassiceae</taxon>
        <taxon>Brassica</taxon>
    </lineage>
</organism>
<comment type="caution">
    <text evidence="1">The sequence shown here is derived from an EMBL/GenBank/DDBJ whole genome shotgun (WGS) entry which is preliminary data.</text>
</comment>